<organism evidence="21 22">
    <name type="scientific">Dioscorea cayennensis subsp. rotundata</name>
    <name type="common">White Guinea yam</name>
    <name type="synonym">Dioscorea rotundata</name>
    <dbReference type="NCBI Taxonomy" id="55577"/>
    <lineage>
        <taxon>Eukaryota</taxon>
        <taxon>Viridiplantae</taxon>
        <taxon>Streptophyta</taxon>
        <taxon>Embryophyta</taxon>
        <taxon>Tracheophyta</taxon>
        <taxon>Spermatophyta</taxon>
        <taxon>Magnoliopsida</taxon>
        <taxon>Liliopsida</taxon>
        <taxon>Dioscoreales</taxon>
        <taxon>Dioscoreaceae</taxon>
        <taxon>Dioscorea</taxon>
    </lineage>
</organism>
<feature type="chain" id="PRO_5044229039" description="non-specific serine/threonine protein kinase" evidence="19">
    <location>
        <begin position="27"/>
        <end position="2112"/>
    </location>
</feature>
<dbReference type="PANTHER" id="PTHR48006:SF34">
    <property type="entry name" value="OS08G0203700 PROTEIN"/>
    <property type="match status" value="1"/>
</dbReference>
<dbReference type="FunFam" id="3.80.10.10:FF:000766">
    <property type="entry name" value="Os05g0263100 protein"/>
    <property type="match status" value="1"/>
</dbReference>
<dbReference type="Pfam" id="PF23598">
    <property type="entry name" value="LRR_14"/>
    <property type="match status" value="1"/>
</dbReference>
<name>A0AB40AG02_DIOCR</name>
<dbReference type="FunFam" id="2.60.120.430:FF:000002">
    <property type="entry name" value="Leucine-rich repeat receptor-like protein kinase"/>
    <property type="match status" value="2"/>
</dbReference>
<evidence type="ECO:0000313" key="21">
    <source>
        <dbReference type="Proteomes" id="UP001515500"/>
    </source>
</evidence>
<dbReference type="FunFam" id="3.80.10.10:FF:001380">
    <property type="entry name" value="Os05g0256100 protein"/>
    <property type="match status" value="1"/>
</dbReference>
<dbReference type="SMART" id="SM00369">
    <property type="entry name" value="LRR_TYP"/>
    <property type="match status" value="7"/>
</dbReference>
<evidence type="ECO:0000256" key="11">
    <source>
        <dbReference type="ARBA" id="ARBA00022777"/>
    </source>
</evidence>
<evidence type="ECO:0000256" key="3">
    <source>
        <dbReference type="ARBA" id="ARBA00022527"/>
    </source>
</evidence>
<dbReference type="Gene3D" id="2.60.120.430">
    <property type="entry name" value="Galactose-binding lectin"/>
    <property type="match status" value="2"/>
</dbReference>
<dbReference type="Gene3D" id="3.80.10.10">
    <property type="entry name" value="Ribonuclease Inhibitor"/>
    <property type="match status" value="5"/>
</dbReference>
<dbReference type="PROSITE" id="PS00108">
    <property type="entry name" value="PROTEIN_KINASE_ST"/>
    <property type="match status" value="2"/>
</dbReference>
<dbReference type="EC" id="2.7.11.1" evidence="2"/>
<keyword evidence="16" id="KW-0325">Glycoprotein</keyword>
<sequence>MMVMIRTSFSCFIILCLLVLVQRSTAQATTDPSEVTALNTILGRWGKMASAKWNFSGEPCSGAAIDSTDFGSSDFNPAIKCDCSFSSGTICHITQLKVYALDVVGTIPEELKNLMYLFDLNLAQNYLTGPLPAFIGNLTAMKWLTVGTNALSGPIPKELGNLKSLITLSVASNNFSGSLPPELGNLVNLQELHLRSCGASGEMPPTLAKLKNLKKLWASDNNLSGKFPEFIGNLENLSSLRMQGNSFQGPIPSSFANLTKLTDLRIGDVLSSGSSLTLVSNMTSLSILDLSFNNLTGLLPSSLFNLTSLSHLFLGNNSLSGSLPAQKSSFLLNVDLSYNQLSGSFPSWVSQQNLHLNLVANNFVIDNSNISTLPHGLNCLQRDAPCNQGSPIHYSFAIKCGGSRNLKASDGLLYEIDNADLTTSSYFVAELNKWAVSSVGWFADASNFSYIISSQSQFQNTLDPELFQTARISPSSLRYYGLGLQNGNYRIKLQFAEILYLDPPTWKSVGRRVFNIYIQGKLEEENFDIRKEASGASNTAVIKEFIAPVTKNFLEIHFFWAGKGTCCIPTQGYYGASVSAISVSPYDFTPNVSNPAATTSSKKNNTGLVAILAATVVVLSLSVIIGVVIWKRRQKNDDEELVEISAKADTFSYAELRAATGDFNFDNKLGEGGFGCVFKGKLNDGRVVAVKQLSEASRHGKRQFMTEIATISAVQHRNLVSLYGCCIEGNRSLLVYEHLENGSLDQAIFDKKIFLDWPARFEICLGTARGLAYLHEESRMRIVHRDVKASNILLDANLNPKISDFGLAKLYDDKKTHISTRVAGTIGYLAPEYAMRGHLSEKADVFGFGVVALEVVCGRRNTNESLELEKVYLLEWAWHLHERKCELEMVDPMLQSFNKEEVTRVIGVAFLCTQASPALRPPMSRVVAMLSGDIDVNEVTSRPSYLTDWHSNDTTKYASSSHATETSAEMSVRGQDILPSLENKESFPPSPSDPILHKCMNEGRFSFFALLVLYLKIVLYYSLLLNVNKAAPFAFENRSIEQRHELSFSTEISETFFPKPAPKPNKGQERKFRRMMLVMKSSFCGAFCLCFILCLMVLVQRCSAQAATDPSEVAALNTILGRWGKAAAAGKWNISGNPCTGWAIDSTDFENPNFNPAIKCDCSYVNNTVCHITQLRVYALNVVGTIPDELQNLTHLINLKLDQNYLTGPLPAFIGNLTALQKLSVAINALSGPLPKELGNLKNLIVLGIGTNKFNGSLPLELGNLSNLKEVYMDSCGASGEIPPALANLKQLTILWASDNNFTGKIPDFIGSWTNLTVLRMQGNSFQGPIPSSFANLTKLTDLRIGDLLSSGSSLACISNMTSLSTLVLRNNKISDTIPQDFAKYTSLQMLDLSFNNITGTLPDSLFNLTSLSYLFLGNNSLSGNLPTQKSSSLVYVDLSYNKLAGSFPSWVSQGNLHLNLVANNFVIDDSNSSILPSGLKCLQQDIPCNHGSPIYSSFAIKCGGNRSMQASDGFVYEADNADLTAASYFVTEENKWAVSNVGRFADASNFSYIINTLSQFQNTLDTELFQTARLSPSSLRYYGIGLENGNYSVKLQFAEFLYQDSSTWQSLGRRVFDIYIQGNLQEKDFDIRKEAGGFSDRAVVKNYVVPVTNNFLEIHFFWAGKGTCCVPTQGYYGASVSAVSASPYDFTPTVSNEPPSTSSKKNHTGLAVGIAAAVAALGLIAIFGIFIWRRKRKLSSDDREELLGISAKAEIFSYAEVRNATGDFNPDNKLGQGGFGSVYKGKLSDGRVVAVKQLLEASRHGKHQFMTEIATISEVQHRNLVQLYGCCIEGNNRLLVYEYLENKSLDQALFEKKIFLDWSTRFEICLGTARGLAYLHEESRLRIVHRDVKASNILLDADLNPKISDFGLAKLYDDKKTHISTRVAGTIGYLAPEYAMRGHLTEKADIFGFGVVALEAVSGRGNCDQNLEPEKIYLLEWAWNLKEKNSALEMIDPMLPSFSKEEVGRVISVALLCTQASPALRPPMSRVVAMLAGDIEINEVSSRPGYLTDWKWNDMSNYANSSSNAGTSTDISFQTHRTKPSFEIENKESCPPSPSEPIIHNLIAEGR</sequence>
<evidence type="ECO:0000256" key="19">
    <source>
        <dbReference type="SAM" id="SignalP"/>
    </source>
</evidence>
<protein>
    <recommendedName>
        <fullName evidence="2">non-specific serine/threonine protein kinase</fullName>
        <ecNumber evidence="2">2.7.11.1</ecNumber>
    </recommendedName>
</protein>
<dbReference type="FunFam" id="3.30.200.20:FF:000140">
    <property type="entry name" value="Leucine-rich repeat receptor-like protein kinase"/>
    <property type="match status" value="2"/>
</dbReference>
<evidence type="ECO:0000256" key="1">
    <source>
        <dbReference type="ARBA" id="ARBA00004162"/>
    </source>
</evidence>
<evidence type="ECO:0000256" key="4">
    <source>
        <dbReference type="ARBA" id="ARBA00022553"/>
    </source>
</evidence>
<dbReference type="InterPro" id="IPR000719">
    <property type="entry name" value="Prot_kinase_dom"/>
</dbReference>
<dbReference type="InterPro" id="IPR055414">
    <property type="entry name" value="LRR_R13L4/SHOC2-like"/>
</dbReference>
<dbReference type="FunFam" id="1.10.510.10:FF:000044">
    <property type="entry name" value="Putative LRR receptor-like serine/threonine-protein kinase"/>
    <property type="match status" value="2"/>
</dbReference>
<dbReference type="PROSITE" id="PS50011">
    <property type="entry name" value="PROTEIN_KINASE_DOM"/>
    <property type="match status" value="2"/>
</dbReference>
<keyword evidence="9" id="KW-0677">Repeat</keyword>
<evidence type="ECO:0000256" key="14">
    <source>
        <dbReference type="ARBA" id="ARBA00023136"/>
    </source>
</evidence>
<evidence type="ECO:0000256" key="10">
    <source>
        <dbReference type="ARBA" id="ARBA00022741"/>
    </source>
</evidence>
<dbReference type="SUPFAM" id="SSF56112">
    <property type="entry name" value="Protein kinase-like (PK-like)"/>
    <property type="match status" value="2"/>
</dbReference>
<dbReference type="InterPro" id="IPR008271">
    <property type="entry name" value="Ser/Thr_kinase_AS"/>
</dbReference>
<feature type="transmembrane region" description="Helical" evidence="18">
    <location>
        <begin position="1711"/>
        <end position="1733"/>
    </location>
</feature>
<evidence type="ECO:0000256" key="2">
    <source>
        <dbReference type="ARBA" id="ARBA00012513"/>
    </source>
</evidence>
<dbReference type="PANTHER" id="PTHR48006">
    <property type="entry name" value="LEUCINE-RICH REPEAT-CONTAINING PROTEIN DDB_G0281931-RELATED"/>
    <property type="match status" value="1"/>
</dbReference>
<evidence type="ECO:0000256" key="16">
    <source>
        <dbReference type="ARBA" id="ARBA00023180"/>
    </source>
</evidence>
<evidence type="ECO:0000256" key="6">
    <source>
        <dbReference type="ARBA" id="ARBA00022679"/>
    </source>
</evidence>
<feature type="domain" description="Protein kinase" evidence="20">
    <location>
        <begin position="663"/>
        <end position="946"/>
    </location>
</feature>
<evidence type="ECO:0000256" key="12">
    <source>
        <dbReference type="ARBA" id="ARBA00022840"/>
    </source>
</evidence>
<feature type="binding site" evidence="17">
    <location>
        <position position="691"/>
    </location>
    <ligand>
        <name>ATP</name>
        <dbReference type="ChEBI" id="CHEBI:30616"/>
    </ligand>
</feature>
<feature type="domain" description="Protein kinase" evidence="20">
    <location>
        <begin position="1769"/>
        <end position="2042"/>
    </location>
</feature>
<dbReference type="CDD" id="cd14066">
    <property type="entry name" value="STKc_IRAK"/>
    <property type="match status" value="2"/>
</dbReference>
<keyword evidence="3" id="KW-0723">Serine/threonine-protein kinase</keyword>
<evidence type="ECO:0000313" key="22">
    <source>
        <dbReference type="RefSeq" id="XP_039113753.1"/>
    </source>
</evidence>
<evidence type="ECO:0000256" key="18">
    <source>
        <dbReference type="SAM" id="Phobius"/>
    </source>
</evidence>
<dbReference type="InterPro" id="IPR011009">
    <property type="entry name" value="Kinase-like_dom_sf"/>
</dbReference>
<dbReference type="GO" id="GO:0004674">
    <property type="term" value="F:protein serine/threonine kinase activity"/>
    <property type="evidence" value="ECO:0007669"/>
    <property type="project" value="UniProtKB-KW"/>
</dbReference>
<evidence type="ECO:0000256" key="13">
    <source>
        <dbReference type="ARBA" id="ARBA00022989"/>
    </source>
</evidence>
<keyword evidence="21" id="KW-1185">Reference proteome</keyword>
<evidence type="ECO:0000256" key="15">
    <source>
        <dbReference type="ARBA" id="ARBA00023170"/>
    </source>
</evidence>
<dbReference type="InterPro" id="IPR051824">
    <property type="entry name" value="LRR_Rcpt-Like_S/T_Kinase"/>
</dbReference>
<dbReference type="Proteomes" id="UP001515500">
    <property type="component" value="Chromosome 19"/>
</dbReference>
<keyword evidence="8 19" id="KW-0732">Signal</keyword>
<keyword evidence="6" id="KW-0808">Transferase</keyword>
<dbReference type="Gene3D" id="3.30.200.20">
    <property type="entry name" value="Phosphorylase Kinase, domain 1"/>
    <property type="match status" value="2"/>
</dbReference>
<dbReference type="InterPro" id="IPR001245">
    <property type="entry name" value="Ser-Thr/Tyr_kinase_cat_dom"/>
</dbReference>
<evidence type="ECO:0000256" key="7">
    <source>
        <dbReference type="ARBA" id="ARBA00022692"/>
    </source>
</evidence>
<dbReference type="Pfam" id="PF00069">
    <property type="entry name" value="Pkinase"/>
    <property type="match status" value="1"/>
</dbReference>
<dbReference type="FunFam" id="3.80.10.10:FF:000298">
    <property type="entry name" value="Putative LRR receptor-like serine/threonine-protein kinase"/>
    <property type="match status" value="1"/>
</dbReference>
<dbReference type="RefSeq" id="XP_039113753.1">
    <property type="nucleotide sequence ID" value="XM_039257819.1"/>
</dbReference>
<dbReference type="PROSITE" id="PS00107">
    <property type="entry name" value="PROTEIN_KINASE_ATP"/>
    <property type="match status" value="2"/>
</dbReference>
<dbReference type="Pfam" id="PF13855">
    <property type="entry name" value="LRR_8"/>
    <property type="match status" value="1"/>
</dbReference>
<keyword evidence="7 18" id="KW-0812">Transmembrane</keyword>
<feature type="binding site" evidence="17">
    <location>
        <position position="1797"/>
    </location>
    <ligand>
        <name>ATP</name>
        <dbReference type="ChEBI" id="CHEBI:30616"/>
    </ligand>
</feature>
<keyword evidence="15" id="KW-0675">Receptor</keyword>
<evidence type="ECO:0000256" key="8">
    <source>
        <dbReference type="ARBA" id="ARBA00022729"/>
    </source>
</evidence>
<keyword evidence="4" id="KW-0597">Phosphoprotein</keyword>
<keyword evidence="10 17" id="KW-0547">Nucleotide-binding</keyword>
<accession>A0AB40AG02</accession>
<dbReference type="InterPro" id="IPR021720">
    <property type="entry name" value="Malectin_dom"/>
</dbReference>
<dbReference type="GO" id="GO:0005886">
    <property type="term" value="C:plasma membrane"/>
    <property type="evidence" value="ECO:0007669"/>
    <property type="project" value="UniProtKB-SubCell"/>
</dbReference>
<dbReference type="Pfam" id="PF00560">
    <property type="entry name" value="LRR_1"/>
    <property type="match status" value="2"/>
</dbReference>
<evidence type="ECO:0000259" key="20">
    <source>
        <dbReference type="PROSITE" id="PS50011"/>
    </source>
</evidence>
<gene>
    <name evidence="22" type="primary">LOC120249316</name>
</gene>
<dbReference type="SUPFAM" id="SSF52058">
    <property type="entry name" value="L domain-like"/>
    <property type="match status" value="2"/>
</dbReference>
<dbReference type="Gene3D" id="1.10.510.10">
    <property type="entry name" value="Transferase(Phosphotransferase) domain 1"/>
    <property type="match status" value="2"/>
</dbReference>
<evidence type="ECO:0000256" key="17">
    <source>
        <dbReference type="PROSITE-ProRule" id="PRU10141"/>
    </source>
</evidence>
<dbReference type="SMART" id="SM00220">
    <property type="entry name" value="S_TKc"/>
    <property type="match status" value="2"/>
</dbReference>
<keyword evidence="12 17" id="KW-0067">ATP-binding</keyword>
<dbReference type="GO" id="GO:0005524">
    <property type="term" value="F:ATP binding"/>
    <property type="evidence" value="ECO:0007669"/>
    <property type="project" value="UniProtKB-UniRule"/>
</dbReference>
<evidence type="ECO:0000256" key="5">
    <source>
        <dbReference type="ARBA" id="ARBA00022614"/>
    </source>
</evidence>
<dbReference type="GeneID" id="120249316"/>
<keyword evidence="14 18" id="KW-0472">Membrane</keyword>
<dbReference type="Pfam" id="PF07714">
    <property type="entry name" value="PK_Tyr_Ser-Thr"/>
    <property type="match status" value="1"/>
</dbReference>
<comment type="subcellular location">
    <subcellularLocation>
        <location evidence="1">Cell membrane</location>
        <topology evidence="1">Single-pass membrane protein</topology>
    </subcellularLocation>
</comment>
<reference evidence="22" key="1">
    <citation type="submission" date="2025-08" db="UniProtKB">
        <authorList>
            <consortium name="RefSeq"/>
        </authorList>
    </citation>
    <scope>IDENTIFICATION</scope>
</reference>
<keyword evidence="5" id="KW-0433">Leucine-rich repeat</keyword>
<dbReference type="Pfam" id="PF11721">
    <property type="entry name" value="Malectin"/>
    <property type="match status" value="2"/>
</dbReference>
<evidence type="ECO:0000256" key="9">
    <source>
        <dbReference type="ARBA" id="ARBA00022737"/>
    </source>
</evidence>
<feature type="transmembrane region" description="Helical" evidence="18">
    <location>
        <begin position="608"/>
        <end position="630"/>
    </location>
</feature>
<feature type="transmembrane region" description="Helical" evidence="18">
    <location>
        <begin position="1077"/>
        <end position="1099"/>
    </location>
</feature>
<dbReference type="InterPro" id="IPR001611">
    <property type="entry name" value="Leu-rich_rpt"/>
</dbReference>
<keyword evidence="11" id="KW-0418">Kinase</keyword>
<dbReference type="InterPro" id="IPR032675">
    <property type="entry name" value="LRR_dom_sf"/>
</dbReference>
<proteinExistence type="predicted"/>
<keyword evidence="13 18" id="KW-1133">Transmembrane helix</keyword>
<dbReference type="InterPro" id="IPR017441">
    <property type="entry name" value="Protein_kinase_ATP_BS"/>
</dbReference>
<feature type="signal peptide" evidence="19">
    <location>
        <begin position="1"/>
        <end position="26"/>
    </location>
</feature>
<dbReference type="InterPro" id="IPR003591">
    <property type="entry name" value="Leu-rich_rpt_typical-subtyp"/>
</dbReference>